<evidence type="ECO:0000259" key="1">
    <source>
        <dbReference type="PROSITE" id="PS50097"/>
    </source>
</evidence>
<dbReference type="SUPFAM" id="SSF54695">
    <property type="entry name" value="POZ domain"/>
    <property type="match status" value="1"/>
</dbReference>
<protein>
    <recommendedName>
        <fullName evidence="5">Kelch-like protein 17</fullName>
    </recommendedName>
</protein>
<evidence type="ECO:0000313" key="3">
    <source>
        <dbReference type="EMBL" id="EXX63878.1"/>
    </source>
</evidence>
<dbReference type="Gene3D" id="3.30.710.10">
    <property type="entry name" value="Potassium Channel Kv1.1, Chain A"/>
    <property type="match status" value="1"/>
</dbReference>
<dbReference type="SMART" id="SM00225">
    <property type="entry name" value="BTB"/>
    <property type="match status" value="1"/>
</dbReference>
<dbReference type="Gene3D" id="1.25.40.420">
    <property type="match status" value="1"/>
</dbReference>
<dbReference type="HOGENOM" id="CLU_021542_0_2_1"/>
<dbReference type="InterPro" id="IPR011333">
    <property type="entry name" value="SKP1/BTB/POZ_sf"/>
</dbReference>
<dbReference type="PANTHER" id="PTHR46306">
    <property type="entry name" value="BTB/POZ DOMAIN-CONTAINING PROTEIN 9"/>
    <property type="match status" value="1"/>
</dbReference>
<keyword evidence="4" id="KW-1185">Reference proteome</keyword>
<dbReference type="InterPro" id="IPR052407">
    <property type="entry name" value="BTB_POZ_domain_cont_9"/>
</dbReference>
<dbReference type="GO" id="GO:0005737">
    <property type="term" value="C:cytoplasm"/>
    <property type="evidence" value="ECO:0007669"/>
    <property type="project" value="TreeGrafter"/>
</dbReference>
<comment type="caution">
    <text evidence="3">The sequence shown here is derived from an EMBL/GenBank/DDBJ whole genome shotgun (WGS) entry which is preliminary data.</text>
</comment>
<name>A0A015MAK6_RHIIW</name>
<dbReference type="Pfam" id="PF07534">
    <property type="entry name" value="TLD"/>
    <property type="match status" value="1"/>
</dbReference>
<dbReference type="EMBL" id="JEMT01023742">
    <property type="protein sequence ID" value="EXX63878.1"/>
    <property type="molecule type" value="Genomic_DNA"/>
</dbReference>
<feature type="domain" description="BTB" evidence="1">
    <location>
        <begin position="24"/>
        <end position="97"/>
    </location>
</feature>
<dbReference type="SMART" id="SM00584">
    <property type="entry name" value="TLDc"/>
    <property type="match status" value="1"/>
</dbReference>
<feature type="domain" description="TLDc" evidence="2">
    <location>
        <begin position="299"/>
        <end position="466"/>
    </location>
</feature>
<evidence type="ECO:0000259" key="2">
    <source>
        <dbReference type="PROSITE" id="PS51886"/>
    </source>
</evidence>
<gene>
    <name evidence="3" type="ORF">RirG_148160</name>
</gene>
<organism evidence="3 4">
    <name type="scientific">Rhizophagus irregularis (strain DAOM 197198w)</name>
    <name type="common">Glomus intraradices</name>
    <dbReference type="NCBI Taxonomy" id="1432141"/>
    <lineage>
        <taxon>Eukaryota</taxon>
        <taxon>Fungi</taxon>
        <taxon>Fungi incertae sedis</taxon>
        <taxon>Mucoromycota</taxon>
        <taxon>Glomeromycotina</taxon>
        <taxon>Glomeromycetes</taxon>
        <taxon>Glomerales</taxon>
        <taxon>Glomeraceae</taxon>
        <taxon>Rhizophagus</taxon>
    </lineage>
</organism>
<evidence type="ECO:0000313" key="4">
    <source>
        <dbReference type="Proteomes" id="UP000022910"/>
    </source>
</evidence>
<dbReference type="Proteomes" id="UP000022910">
    <property type="component" value="Unassembled WGS sequence"/>
</dbReference>
<dbReference type="Pfam" id="PF07707">
    <property type="entry name" value="BACK"/>
    <property type="match status" value="1"/>
</dbReference>
<dbReference type="InterPro" id="IPR006571">
    <property type="entry name" value="TLDc_dom"/>
</dbReference>
<dbReference type="CDD" id="cd18186">
    <property type="entry name" value="BTB_POZ_ZBTB_KLHL-like"/>
    <property type="match status" value="1"/>
</dbReference>
<evidence type="ECO:0008006" key="5">
    <source>
        <dbReference type="Google" id="ProtNLM"/>
    </source>
</evidence>
<proteinExistence type="predicted"/>
<dbReference type="InterPro" id="IPR000210">
    <property type="entry name" value="BTB/POZ_dom"/>
</dbReference>
<sequence>MDDNKLLPKLSQNLLEILKENEYYDITIEVGNDPYIKIFRAHMVILHCRSTYLRRILTTNKKNNDGTLVHIKLPNILPEIFEIVLRYIYGGKLSLDEYHASDLIKILVTGNVLGLQELITYIQSFLVKTKANWMVQNFNLIYQTSFENDSFLELQKFCTNLVNKKPDNIFNSPNFSSIPEKLLVSLIQSDNLQMSEIQVWEHVLKWGLAQNPELPSDLTNFSKEDFKTLKNNIRQCIPFIKFHNLTSREFSDKVLPYRKVLPKELLYDDLLKYFMNLDSQPINDSKPCTTIKEINIDSKIITIQHAELISKWIENTDEIKNAYKFKLLLRGSRDGFTPKTFHEICDNKSRTITIIKVKDSNEILGGYNPVEWESEYDEICEEAYRYTKKSFIFSFNSDNIETYIFSCVKCKRFALLNYNNSGPVFGIGDLGLYGDTGCCDGSAYEKQIRETTDTFAVEEYEVFQIIKEK</sequence>
<dbReference type="PROSITE" id="PS50097">
    <property type="entry name" value="BTB"/>
    <property type="match status" value="1"/>
</dbReference>
<reference evidence="3 4" key="1">
    <citation type="submission" date="2014-02" db="EMBL/GenBank/DDBJ databases">
        <title>Single nucleus genome sequencing reveals high similarity among nuclei of an endomycorrhizal fungus.</title>
        <authorList>
            <person name="Lin K."/>
            <person name="Geurts R."/>
            <person name="Zhang Z."/>
            <person name="Limpens E."/>
            <person name="Saunders D.G."/>
            <person name="Mu D."/>
            <person name="Pang E."/>
            <person name="Cao H."/>
            <person name="Cha H."/>
            <person name="Lin T."/>
            <person name="Zhou Q."/>
            <person name="Shang Y."/>
            <person name="Li Y."/>
            <person name="Ivanov S."/>
            <person name="Sharma T."/>
            <person name="Velzen R.V."/>
            <person name="Ruijter N.D."/>
            <person name="Aanen D.K."/>
            <person name="Win J."/>
            <person name="Kamoun S."/>
            <person name="Bisseling T."/>
            <person name="Huang S."/>
        </authorList>
    </citation>
    <scope>NUCLEOTIDE SEQUENCE [LARGE SCALE GENOMIC DNA]</scope>
    <source>
        <strain evidence="4">DAOM197198w</strain>
    </source>
</reference>
<dbReference type="PANTHER" id="PTHR46306:SF1">
    <property type="entry name" value="BTB_POZ DOMAIN-CONTAINING PROTEIN 9"/>
    <property type="match status" value="1"/>
</dbReference>
<dbReference type="Pfam" id="PF00651">
    <property type="entry name" value="BTB"/>
    <property type="match status" value="1"/>
</dbReference>
<accession>A0A015MAK6</accession>
<dbReference type="InterPro" id="IPR011705">
    <property type="entry name" value="BACK"/>
</dbReference>
<dbReference type="AlphaFoldDB" id="A0A015MAK6"/>
<dbReference type="PROSITE" id="PS51886">
    <property type="entry name" value="TLDC"/>
    <property type="match status" value="1"/>
</dbReference>